<feature type="transmembrane region" description="Helical" evidence="1">
    <location>
        <begin position="54"/>
        <end position="76"/>
    </location>
</feature>
<reference evidence="2 3" key="1">
    <citation type="submission" date="2014-02" db="EMBL/GenBank/DDBJ databases">
        <title>The small core and large imbalanced accessory genome model reveals a collaborative survival strategy of Sorangium cellulosum strains in nature.</title>
        <authorList>
            <person name="Han K."/>
            <person name="Peng R."/>
            <person name="Blom J."/>
            <person name="Li Y.-Z."/>
        </authorList>
    </citation>
    <scope>NUCLEOTIDE SEQUENCE [LARGE SCALE GENOMIC DNA]</scope>
    <source>
        <strain evidence="2 3">So0011-07</strain>
    </source>
</reference>
<keyword evidence="1" id="KW-0812">Transmembrane</keyword>
<comment type="caution">
    <text evidence="2">The sequence shown here is derived from an EMBL/GenBank/DDBJ whole genome shotgun (WGS) entry which is preliminary data.</text>
</comment>
<protein>
    <submittedName>
        <fullName evidence="2">Uncharacterized protein</fullName>
    </submittedName>
</protein>
<gene>
    <name evidence="2" type="ORF">BE17_10310</name>
</gene>
<proteinExistence type="predicted"/>
<sequence>MRSQACGIVKVVAPRYQARGAEGTGPSCQGARDTKGGGKCRVTLLFGTTDPGQLAGGLALLDGWTVAMFALSLRLFRCDR</sequence>
<accession>A0A150R3N1</accession>
<dbReference type="AlphaFoldDB" id="A0A150R3N1"/>
<evidence type="ECO:0000256" key="1">
    <source>
        <dbReference type="SAM" id="Phobius"/>
    </source>
</evidence>
<keyword evidence="1" id="KW-1133">Transmembrane helix</keyword>
<organism evidence="2 3">
    <name type="scientific">Sorangium cellulosum</name>
    <name type="common">Polyangium cellulosum</name>
    <dbReference type="NCBI Taxonomy" id="56"/>
    <lineage>
        <taxon>Bacteria</taxon>
        <taxon>Pseudomonadati</taxon>
        <taxon>Myxococcota</taxon>
        <taxon>Polyangia</taxon>
        <taxon>Polyangiales</taxon>
        <taxon>Polyangiaceae</taxon>
        <taxon>Sorangium</taxon>
    </lineage>
</organism>
<name>A0A150R3N1_SORCE</name>
<dbReference type="EMBL" id="JEMB01003202">
    <property type="protein sequence ID" value="KYF74849.1"/>
    <property type="molecule type" value="Genomic_DNA"/>
</dbReference>
<dbReference type="Proteomes" id="UP000075635">
    <property type="component" value="Unassembled WGS sequence"/>
</dbReference>
<keyword evidence="1" id="KW-0472">Membrane</keyword>
<evidence type="ECO:0000313" key="3">
    <source>
        <dbReference type="Proteomes" id="UP000075635"/>
    </source>
</evidence>
<evidence type="ECO:0000313" key="2">
    <source>
        <dbReference type="EMBL" id="KYF74849.1"/>
    </source>
</evidence>